<name>A0ABN2PZD8_9MICO</name>
<feature type="chain" id="PRO_5045082110" description="DUF2207 domain-containing protein" evidence="2">
    <location>
        <begin position="19"/>
        <end position="391"/>
    </location>
</feature>
<dbReference type="RefSeq" id="WP_157416206.1">
    <property type="nucleotide sequence ID" value="NZ_BAAAMK010000001.1"/>
</dbReference>
<keyword evidence="2" id="KW-0732">Signal</keyword>
<evidence type="ECO:0008006" key="5">
    <source>
        <dbReference type="Google" id="ProtNLM"/>
    </source>
</evidence>
<keyword evidence="1" id="KW-1133">Transmembrane helix</keyword>
<evidence type="ECO:0000313" key="3">
    <source>
        <dbReference type="EMBL" id="GAA1938757.1"/>
    </source>
</evidence>
<comment type="caution">
    <text evidence="3">The sequence shown here is derived from an EMBL/GenBank/DDBJ whole genome shotgun (WGS) entry which is preliminary data.</text>
</comment>
<feature type="transmembrane region" description="Helical" evidence="1">
    <location>
        <begin position="6"/>
        <end position="31"/>
    </location>
</feature>
<dbReference type="Proteomes" id="UP001499954">
    <property type="component" value="Unassembled WGS sequence"/>
</dbReference>
<accession>A0ABN2PZD8</accession>
<reference evidence="3 4" key="1">
    <citation type="journal article" date="2019" name="Int. J. Syst. Evol. Microbiol.">
        <title>The Global Catalogue of Microorganisms (GCM) 10K type strain sequencing project: providing services to taxonomists for standard genome sequencing and annotation.</title>
        <authorList>
            <consortium name="The Broad Institute Genomics Platform"/>
            <consortium name="The Broad Institute Genome Sequencing Center for Infectious Disease"/>
            <person name="Wu L."/>
            <person name="Ma J."/>
        </authorList>
    </citation>
    <scope>NUCLEOTIDE SEQUENCE [LARGE SCALE GENOMIC DNA]</scope>
    <source>
        <strain evidence="3 4">JCM 13584</strain>
    </source>
</reference>
<evidence type="ECO:0000256" key="2">
    <source>
        <dbReference type="SAM" id="SignalP"/>
    </source>
</evidence>
<keyword evidence="1" id="KW-0812">Transmembrane</keyword>
<keyword evidence="1" id="KW-0472">Membrane</keyword>
<protein>
    <recommendedName>
        <fullName evidence="5">DUF2207 domain-containing protein</fullName>
    </recommendedName>
</protein>
<proteinExistence type="predicted"/>
<dbReference type="EMBL" id="BAAAMK010000001">
    <property type="protein sequence ID" value="GAA1938757.1"/>
    <property type="molecule type" value="Genomic_DNA"/>
</dbReference>
<keyword evidence="4" id="KW-1185">Reference proteome</keyword>
<organism evidence="3 4">
    <name type="scientific">Agromyces allii</name>
    <dbReference type="NCBI Taxonomy" id="393607"/>
    <lineage>
        <taxon>Bacteria</taxon>
        <taxon>Bacillati</taxon>
        <taxon>Actinomycetota</taxon>
        <taxon>Actinomycetes</taxon>
        <taxon>Micrococcales</taxon>
        <taxon>Microbacteriaceae</taxon>
        <taxon>Agromyces</taxon>
    </lineage>
</organism>
<evidence type="ECO:0000313" key="4">
    <source>
        <dbReference type="Proteomes" id="UP001499954"/>
    </source>
</evidence>
<feature type="transmembrane region" description="Helical" evidence="1">
    <location>
        <begin position="178"/>
        <end position="197"/>
    </location>
</feature>
<gene>
    <name evidence="3" type="ORF">GCM10009717_01450</name>
</gene>
<feature type="signal peptide" evidence="2">
    <location>
        <begin position="1"/>
        <end position="18"/>
    </location>
</feature>
<feature type="transmembrane region" description="Helical" evidence="1">
    <location>
        <begin position="203"/>
        <end position="222"/>
    </location>
</feature>
<evidence type="ECO:0000256" key="1">
    <source>
        <dbReference type="SAM" id="Phobius"/>
    </source>
</evidence>
<sequence length="391" mass="39885">MGFASIALPLLAITCALAAAIAVGSLAVAWLRRPDGDVFATTDPLSAGLGAVAFVSGEAAQRWFAAAVVQLATDGMLVIRDERETDADGARSIRLGLIAGDPRVAGVSAGDSDIADGLLLAVFDESRVGGTTRLHPGAVVDVDHVLPRNGLLRSVTRARFDAAAATYREPRPSLRFRTTSIAGIAAVVFGLLALALPDDPSRSLAWSAIGIAVLALAVRAALPRFIPLNAAGLALRERSNAWRADLGEARTPAEELLPWAVLFDETSVITAFGRTVEASGRQLEWYRTARPFSVDRFAACLAIVVAELSQPIRIGGGFLARGEDSRFGLPLMQDTKGFGGGYLAGGEPGMFGGGGADGGGFDGGGGYGGFDGGGGGFDGGGFGGGDGGGGN</sequence>